<sequence length="206" mass="23857">MVRDGEQTREAILKSAQAEFLAKGFSAASLRKIATGAEVTTGALYRHFTDKAALFEALVAPCFHGFIQMFRQQGEDYLRGQDSYDFDHNWSSSEQSLLRWTEYIYDHLEVFKLLLSAAEKTAYESFVHILIEMEVDMTLEYIRLAREKGYMIKDVSREEIHIFVNAQFSAFFEMVLHDVPRERAVEYTSSIFRFFAAGWKKLFIGA</sequence>
<feature type="DNA-binding region" description="H-T-H motif" evidence="2">
    <location>
        <begin position="29"/>
        <end position="48"/>
    </location>
</feature>
<protein>
    <submittedName>
        <fullName evidence="4">Transcriptional regulator, TetR</fullName>
    </submittedName>
</protein>
<dbReference type="PANTHER" id="PTHR30055:SF226">
    <property type="entry name" value="HTH-TYPE TRANSCRIPTIONAL REGULATOR PKSA"/>
    <property type="match status" value="1"/>
</dbReference>
<evidence type="ECO:0000256" key="2">
    <source>
        <dbReference type="PROSITE-ProRule" id="PRU00335"/>
    </source>
</evidence>
<dbReference type="Gene3D" id="1.10.357.10">
    <property type="entry name" value="Tetracycline Repressor, domain 2"/>
    <property type="match status" value="1"/>
</dbReference>
<proteinExistence type="predicted"/>
<dbReference type="PROSITE" id="PS50977">
    <property type="entry name" value="HTH_TETR_2"/>
    <property type="match status" value="1"/>
</dbReference>
<evidence type="ECO:0000259" key="3">
    <source>
        <dbReference type="PROSITE" id="PS50977"/>
    </source>
</evidence>
<dbReference type="InterPro" id="IPR023772">
    <property type="entry name" value="DNA-bd_HTH_TetR-type_CS"/>
</dbReference>
<dbReference type="PANTHER" id="PTHR30055">
    <property type="entry name" value="HTH-TYPE TRANSCRIPTIONAL REGULATOR RUTR"/>
    <property type="match status" value="1"/>
</dbReference>
<name>A0A098B498_DESHA</name>
<reference evidence="4" key="1">
    <citation type="submission" date="2014-07" db="EMBL/GenBank/DDBJ databases">
        <authorList>
            <person name="Hornung V.Bastian."/>
        </authorList>
    </citation>
    <scope>NUCLEOTIDE SEQUENCE</scope>
    <source>
        <strain evidence="4">PCE-S</strain>
    </source>
</reference>
<dbReference type="PRINTS" id="PR00455">
    <property type="entry name" value="HTHTETR"/>
</dbReference>
<dbReference type="Pfam" id="PF00440">
    <property type="entry name" value="TetR_N"/>
    <property type="match status" value="1"/>
</dbReference>
<dbReference type="SUPFAM" id="SSF46689">
    <property type="entry name" value="Homeodomain-like"/>
    <property type="match status" value="1"/>
</dbReference>
<evidence type="ECO:0000256" key="1">
    <source>
        <dbReference type="ARBA" id="ARBA00023125"/>
    </source>
</evidence>
<dbReference type="AlphaFoldDB" id="A0A098B498"/>
<dbReference type="InterPro" id="IPR001647">
    <property type="entry name" value="HTH_TetR"/>
</dbReference>
<organism evidence="4">
    <name type="scientific">Desulfitobacterium hafniense</name>
    <name type="common">Desulfitobacterium frappieri</name>
    <dbReference type="NCBI Taxonomy" id="49338"/>
    <lineage>
        <taxon>Bacteria</taxon>
        <taxon>Bacillati</taxon>
        <taxon>Bacillota</taxon>
        <taxon>Clostridia</taxon>
        <taxon>Eubacteriales</taxon>
        <taxon>Desulfitobacteriaceae</taxon>
        <taxon>Desulfitobacterium</taxon>
    </lineage>
</organism>
<dbReference type="InterPro" id="IPR009057">
    <property type="entry name" value="Homeodomain-like_sf"/>
</dbReference>
<evidence type="ECO:0000313" key="4">
    <source>
        <dbReference type="EMBL" id="CDX03664.1"/>
    </source>
</evidence>
<feature type="domain" description="HTH tetR-type" evidence="3">
    <location>
        <begin position="6"/>
        <end position="66"/>
    </location>
</feature>
<keyword evidence="1 2" id="KW-0238">DNA-binding</keyword>
<dbReference type="GO" id="GO:0003700">
    <property type="term" value="F:DNA-binding transcription factor activity"/>
    <property type="evidence" value="ECO:0007669"/>
    <property type="project" value="TreeGrafter"/>
</dbReference>
<dbReference type="PROSITE" id="PS01081">
    <property type="entry name" value="HTH_TETR_1"/>
    <property type="match status" value="1"/>
</dbReference>
<dbReference type="RefSeq" id="WP_208926183.1">
    <property type="nucleotide sequence ID" value="NZ_LK996017.1"/>
</dbReference>
<gene>
    <name evidence="4" type="ORF">DPCES_3778</name>
</gene>
<dbReference type="EMBL" id="LK996017">
    <property type="protein sequence ID" value="CDX03664.1"/>
    <property type="molecule type" value="Genomic_DNA"/>
</dbReference>
<dbReference type="InterPro" id="IPR050109">
    <property type="entry name" value="HTH-type_TetR-like_transc_reg"/>
</dbReference>
<dbReference type="GO" id="GO:0000976">
    <property type="term" value="F:transcription cis-regulatory region binding"/>
    <property type="evidence" value="ECO:0007669"/>
    <property type="project" value="TreeGrafter"/>
</dbReference>
<accession>A0A098B498</accession>
<dbReference type="PATRIC" id="fig|49338.4.peg.4054"/>